<dbReference type="RefSeq" id="WP_099471229.1">
    <property type="nucleotide sequence ID" value="NZ_CP041025.1"/>
</dbReference>
<keyword evidence="3" id="KW-1185">Reference proteome</keyword>
<dbReference type="PANTHER" id="PTHR33490:SF3">
    <property type="entry name" value="CONSERVED INTEGRAL MEMBRANE PROTEIN"/>
    <property type="match status" value="1"/>
</dbReference>
<dbReference type="Proteomes" id="UP000229730">
    <property type="component" value="Unassembled WGS sequence"/>
</dbReference>
<dbReference type="InParanoid" id="A0A2G4YTI6"/>
<evidence type="ECO:0000259" key="1">
    <source>
        <dbReference type="SMART" id="SM00460"/>
    </source>
</evidence>
<name>A0A2G4YTI6_9PROT</name>
<dbReference type="EMBL" id="PDEM01000009">
    <property type="protein sequence ID" value="PHZ85645.1"/>
    <property type="molecule type" value="Genomic_DNA"/>
</dbReference>
<dbReference type="OrthoDB" id="4697328at2"/>
<dbReference type="InterPro" id="IPR038765">
    <property type="entry name" value="Papain-like_cys_pep_sf"/>
</dbReference>
<dbReference type="Gene3D" id="3.10.620.30">
    <property type="match status" value="1"/>
</dbReference>
<gene>
    <name evidence="2" type="ORF">CRD36_02865</name>
</gene>
<dbReference type="PANTHER" id="PTHR33490">
    <property type="entry name" value="BLR5614 PROTEIN-RELATED"/>
    <property type="match status" value="1"/>
</dbReference>
<accession>A0A2G4YTI6</accession>
<reference evidence="2 3" key="1">
    <citation type="submission" date="2017-10" db="EMBL/GenBank/DDBJ databases">
        <title>Frigbacter circumglobatus gen. nov. sp. nov., isolated from sediment cultured in situ.</title>
        <authorList>
            <person name="Zhao Z."/>
        </authorList>
    </citation>
    <scope>NUCLEOTIDE SEQUENCE [LARGE SCALE GENOMIC DNA]</scope>
    <source>
        <strain evidence="2 3">ZYL</strain>
    </source>
</reference>
<dbReference type="InterPro" id="IPR002931">
    <property type="entry name" value="Transglutaminase-like"/>
</dbReference>
<protein>
    <submittedName>
        <fullName evidence="2">Transglutaminase</fullName>
    </submittedName>
</protein>
<sequence length="223" mass="24834">MSVPIYLLPATFIDSDAANVGAYAYETTLGIEDDIDRIIALYRRIRDDIPYTPYLDYNDPQVFKASWALEEGIGFCISKAALLAACARALGIPARLGFADVRNHMTSARLRQFVGGDVMRWHAFAELFLKGKWVKATPAFNIGLCEKFGIKPLEFNGTEDSIFHPFTQDGQQHMDYIRERGSFSDVPLDHIMTCFRAECPQIFNSAFVQGDFAAEGAAEAKAS</sequence>
<dbReference type="Pfam" id="PF01841">
    <property type="entry name" value="Transglut_core"/>
    <property type="match status" value="1"/>
</dbReference>
<dbReference type="SUPFAM" id="SSF54001">
    <property type="entry name" value="Cysteine proteinases"/>
    <property type="match status" value="1"/>
</dbReference>
<comment type="caution">
    <text evidence="2">The sequence shown here is derived from an EMBL/GenBank/DDBJ whole genome shotgun (WGS) entry which is preliminary data.</text>
</comment>
<evidence type="ECO:0000313" key="3">
    <source>
        <dbReference type="Proteomes" id="UP000229730"/>
    </source>
</evidence>
<evidence type="ECO:0000313" key="2">
    <source>
        <dbReference type="EMBL" id="PHZ85645.1"/>
    </source>
</evidence>
<dbReference type="AlphaFoldDB" id="A0A2G4YTI6"/>
<dbReference type="SMART" id="SM00460">
    <property type="entry name" value="TGc"/>
    <property type="match status" value="1"/>
</dbReference>
<organism evidence="2 3">
    <name type="scientific">Paremcibacter congregatus</name>
    <dbReference type="NCBI Taxonomy" id="2043170"/>
    <lineage>
        <taxon>Bacteria</taxon>
        <taxon>Pseudomonadati</taxon>
        <taxon>Pseudomonadota</taxon>
        <taxon>Alphaproteobacteria</taxon>
        <taxon>Emcibacterales</taxon>
        <taxon>Emcibacteraceae</taxon>
        <taxon>Paremcibacter</taxon>
    </lineage>
</organism>
<feature type="domain" description="Transglutaminase-like" evidence="1">
    <location>
        <begin position="68"/>
        <end position="140"/>
    </location>
</feature>
<proteinExistence type="predicted"/>